<name>A0ABN9NPG6_9MYCO</name>
<reference evidence="2 3" key="1">
    <citation type="submission" date="2023-08" db="EMBL/GenBank/DDBJ databases">
        <authorList>
            <person name="Folkvardsen B D."/>
            <person name="Norman A."/>
        </authorList>
    </citation>
    <scope>NUCLEOTIDE SEQUENCE [LARGE SCALE GENOMIC DNA]</scope>
    <source>
        <strain evidence="2 3">Mu0053</strain>
    </source>
</reference>
<dbReference type="Pfam" id="PF07883">
    <property type="entry name" value="Cupin_2"/>
    <property type="match status" value="2"/>
</dbReference>
<sequence length="278" mass="30017">MAVMEYVRRLDATKTYDTGFPKYHAQILSNLESALMLASHIGEGGCGPGLHYHRVDQIYYMVSGSTNVRLGDEEYVAGPGSLVFIPAGLPHCNWNDGPGAETHFEIIVPAPSPVQPIVHFVDNVADVPVEDRTERRGYVVSAQDVETSEPMPGFRMTPLASPASGSDHIVISLAEVDAGKSGPGTHIHEFDQYYFVLEGELTVEVAMKRQTVAANTLVVLPAGVPHRQYNEGAVTEKHLAILTPVPEEGQPWDIGVDFAVNGVNHDGLPIRATGPLST</sequence>
<dbReference type="SUPFAM" id="SSF51182">
    <property type="entry name" value="RmlC-like cupins"/>
    <property type="match status" value="1"/>
</dbReference>
<dbReference type="RefSeq" id="WP_308479694.1">
    <property type="nucleotide sequence ID" value="NZ_OY726397.1"/>
</dbReference>
<evidence type="ECO:0000313" key="2">
    <source>
        <dbReference type="EMBL" id="CAJ1510008.1"/>
    </source>
</evidence>
<evidence type="ECO:0000259" key="1">
    <source>
        <dbReference type="Pfam" id="PF07883"/>
    </source>
</evidence>
<keyword evidence="3" id="KW-1185">Reference proteome</keyword>
<accession>A0ABN9NPG6</accession>
<dbReference type="PANTHER" id="PTHR36440:SF1">
    <property type="entry name" value="PUTATIVE (AFU_ORTHOLOGUE AFUA_8G07350)-RELATED"/>
    <property type="match status" value="1"/>
</dbReference>
<organism evidence="2 3">
    <name type="scientific">[Mycobacterium] burgundiense</name>
    <dbReference type="NCBI Taxonomy" id="3064286"/>
    <lineage>
        <taxon>Bacteria</taxon>
        <taxon>Bacillati</taxon>
        <taxon>Actinomycetota</taxon>
        <taxon>Actinomycetes</taxon>
        <taxon>Mycobacteriales</taxon>
        <taxon>Mycobacteriaceae</taxon>
        <taxon>Mycolicibacterium</taxon>
    </lineage>
</organism>
<dbReference type="Gene3D" id="2.60.120.10">
    <property type="entry name" value="Jelly Rolls"/>
    <property type="match status" value="2"/>
</dbReference>
<proteinExistence type="predicted"/>
<evidence type="ECO:0000313" key="3">
    <source>
        <dbReference type="Proteomes" id="UP001190465"/>
    </source>
</evidence>
<dbReference type="InterPro" id="IPR053146">
    <property type="entry name" value="QDO-like"/>
</dbReference>
<protein>
    <submittedName>
        <fullName evidence="2">Cupin domain-containing protein</fullName>
    </submittedName>
</protein>
<feature type="domain" description="Cupin type-2" evidence="1">
    <location>
        <begin position="41"/>
        <end position="99"/>
    </location>
</feature>
<feature type="domain" description="Cupin type-2" evidence="1">
    <location>
        <begin position="173"/>
        <end position="233"/>
    </location>
</feature>
<dbReference type="PANTHER" id="PTHR36440">
    <property type="entry name" value="PUTATIVE (AFU_ORTHOLOGUE AFUA_8G07350)-RELATED"/>
    <property type="match status" value="1"/>
</dbReference>
<dbReference type="InterPro" id="IPR011051">
    <property type="entry name" value="RmlC_Cupin_sf"/>
</dbReference>
<dbReference type="InterPro" id="IPR014710">
    <property type="entry name" value="RmlC-like_jellyroll"/>
</dbReference>
<dbReference type="Proteomes" id="UP001190465">
    <property type="component" value="Chromosome"/>
</dbReference>
<gene>
    <name evidence="2" type="ORF">MU0053_004396</name>
</gene>
<dbReference type="InterPro" id="IPR013096">
    <property type="entry name" value="Cupin_2"/>
</dbReference>
<dbReference type="EMBL" id="OY726397">
    <property type="protein sequence ID" value="CAJ1510008.1"/>
    <property type="molecule type" value="Genomic_DNA"/>
</dbReference>